<dbReference type="OrthoDB" id="9529981at2759"/>
<accession>A0A2Y9T5Z9</accession>
<dbReference type="GO" id="GO:0044726">
    <property type="term" value="P:epigenetic programing of female pronucleus"/>
    <property type="evidence" value="ECO:0007669"/>
    <property type="project" value="TreeGrafter"/>
</dbReference>
<protein>
    <submittedName>
        <fullName evidence="3">LOW QUALITY PROTEIN: developmental pluripotency-associated protein 3-like</fullName>
    </submittedName>
</protein>
<dbReference type="GO" id="GO:0005634">
    <property type="term" value="C:nucleus"/>
    <property type="evidence" value="ECO:0007669"/>
    <property type="project" value="TreeGrafter"/>
</dbReference>
<evidence type="ECO:0000313" key="2">
    <source>
        <dbReference type="Proteomes" id="UP000248484"/>
    </source>
</evidence>
<dbReference type="InParanoid" id="A0A2Y9T5Z9"/>
<keyword evidence="2" id="KW-1185">Reference proteome</keyword>
<sequence>MGRVGGEPWRAAQSRCRWWRNEERVFIGGLLGASQGEGDHGRRQPGSGGRSRAGGALSFKGFLSGPATYGGGIYGVKEICPLYLVLFVSQVCITFHWNPKVWGSFKLPVDSSEVNPSWSLESPQMSIDENSQAIPVASQTMSEVLIKNLSNLTLNPSIKLPFILPECLPQPTGWLLGENIPCRRGGKTMLTDQRDKMERLIQSIKKRYCKRVSWSDSQREPLQNDVEIPSRVQRFRCSCHFCQSHRDPSEDNYENYHTNKYYSNYDTEMDEP</sequence>
<feature type="region of interest" description="Disordered" evidence="1">
    <location>
        <begin position="32"/>
        <end position="53"/>
    </location>
</feature>
<dbReference type="PANTHER" id="PTHR31577:SF2">
    <property type="entry name" value="DEVELOPMENTAL PLURIPOTENCY-ASSOCIATED PROTEIN 3"/>
    <property type="match status" value="1"/>
</dbReference>
<dbReference type="Proteomes" id="UP000248484">
    <property type="component" value="Chromosome 4"/>
</dbReference>
<organism evidence="2 3">
    <name type="scientific">Physeter macrocephalus</name>
    <name type="common">Sperm whale</name>
    <name type="synonym">Physeter catodon</name>
    <dbReference type="NCBI Taxonomy" id="9755"/>
    <lineage>
        <taxon>Eukaryota</taxon>
        <taxon>Metazoa</taxon>
        <taxon>Chordata</taxon>
        <taxon>Craniata</taxon>
        <taxon>Vertebrata</taxon>
        <taxon>Euteleostomi</taxon>
        <taxon>Mammalia</taxon>
        <taxon>Eutheria</taxon>
        <taxon>Laurasiatheria</taxon>
        <taxon>Artiodactyla</taxon>
        <taxon>Whippomorpha</taxon>
        <taxon>Cetacea</taxon>
        <taxon>Odontoceti</taxon>
        <taxon>Physeteridae</taxon>
        <taxon>Physeter</taxon>
    </lineage>
</organism>
<dbReference type="GeneID" id="112066686"/>
<dbReference type="InterPro" id="IPR029096">
    <property type="entry name" value="Dppa3"/>
</dbReference>
<proteinExistence type="predicted"/>
<dbReference type="RefSeq" id="XP_023986356.1">
    <property type="nucleotide sequence ID" value="XM_024130588.1"/>
</dbReference>
<dbReference type="Pfam" id="PF15549">
    <property type="entry name" value="PGC7_Stella"/>
    <property type="match status" value="1"/>
</dbReference>
<name>A0A2Y9T5Z9_PHYMC</name>
<reference evidence="3" key="1">
    <citation type="submission" date="2025-08" db="UniProtKB">
        <authorList>
            <consortium name="RefSeq"/>
        </authorList>
    </citation>
    <scope>IDENTIFICATION</scope>
    <source>
        <tissue evidence="3">Muscle</tissue>
    </source>
</reference>
<dbReference type="KEGG" id="pcad:112066686"/>
<evidence type="ECO:0000313" key="3">
    <source>
        <dbReference type="RefSeq" id="XP_023986356.1"/>
    </source>
</evidence>
<evidence type="ECO:0000256" key="1">
    <source>
        <dbReference type="SAM" id="MobiDB-lite"/>
    </source>
</evidence>
<gene>
    <name evidence="3" type="primary">LOC112066686</name>
</gene>
<dbReference type="AlphaFoldDB" id="A0A2Y9T5Z9"/>
<dbReference type="PANTHER" id="PTHR31577">
    <property type="entry name" value="DEVELOPMENTAL PLURIPOTENCY-ASSOCIATED PROTEIN 3-RELATED"/>
    <property type="match status" value="1"/>
</dbReference>